<feature type="transmembrane region" description="Helical" evidence="1">
    <location>
        <begin position="75"/>
        <end position="100"/>
    </location>
</feature>
<gene>
    <name evidence="2" type="ORF">DIATSA_LOCUS3248</name>
</gene>
<sequence>MWKLPFSLYADITFMKQTMEIDCAIRSLGVTVDYGKKGILALACSLSQVVVYFARTLCICVTLNNLNMDIPYERIFQVVFCDSLALILSGHYCYYLYILIEKYAMLNKVLRDIKSQQAWEYTMFIRDKPNIEKGSVLQEKYICRKIGTCAKIYCMLYKTTAQVSMMYGIGLVLTTSLGLNTAVLYLFYFMEATASGLFKDLQRYIYFLFYVFWQTAYATGIIFMTVFFSEMTVSEVSLNSLKDLTKDLSVVYALLLSS</sequence>
<feature type="transmembrane region" description="Helical" evidence="1">
    <location>
        <begin position="207"/>
        <end position="228"/>
    </location>
</feature>
<feature type="transmembrane region" description="Helical" evidence="1">
    <location>
        <begin position="165"/>
        <end position="187"/>
    </location>
</feature>
<keyword evidence="1" id="KW-0812">Transmembrane</keyword>
<dbReference type="AlphaFoldDB" id="A0A9N9WBC3"/>
<name>A0A9N9WBC3_9NEOP</name>
<evidence type="ECO:0000313" key="2">
    <source>
        <dbReference type="EMBL" id="CAG9785194.1"/>
    </source>
</evidence>
<organism evidence="2 3">
    <name type="scientific">Diatraea saccharalis</name>
    <name type="common">sugarcane borer</name>
    <dbReference type="NCBI Taxonomy" id="40085"/>
    <lineage>
        <taxon>Eukaryota</taxon>
        <taxon>Metazoa</taxon>
        <taxon>Ecdysozoa</taxon>
        <taxon>Arthropoda</taxon>
        <taxon>Hexapoda</taxon>
        <taxon>Insecta</taxon>
        <taxon>Pterygota</taxon>
        <taxon>Neoptera</taxon>
        <taxon>Endopterygota</taxon>
        <taxon>Lepidoptera</taxon>
        <taxon>Glossata</taxon>
        <taxon>Ditrysia</taxon>
        <taxon>Pyraloidea</taxon>
        <taxon>Crambidae</taxon>
        <taxon>Crambinae</taxon>
        <taxon>Diatraea</taxon>
    </lineage>
</organism>
<accession>A0A9N9WBC3</accession>
<dbReference type="Proteomes" id="UP001153714">
    <property type="component" value="Chromosome 13"/>
</dbReference>
<reference evidence="2" key="2">
    <citation type="submission" date="2022-10" db="EMBL/GenBank/DDBJ databases">
        <authorList>
            <consortium name="ENA_rothamsted_submissions"/>
            <consortium name="culmorum"/>
            <person name="King R."/>
        </authorList>
    </citation>
    <scope>NUCLEOTIDE SEQUENCE</scope>
</reference>
<dbReference type="OrthoDB" id="7540613at2759"/>
<proteinExistence type="predicted"/>
<protein>
    <recommendedName>
        <fullName evidence="4">Gustatory receptor</fullName>
    </recommendedName>
</protein>
<keyword evidence="3" id="KW-1185">Reference proteome</keyword>
<evidence type="ECO:0000256" key="1">
    <source>
        <dbReference type="SAM" id="Phobius"/>
    </source>
</evidence>
<dbReference type="EMBL" id="OU893344">
    <property type="protein sequence ID" value="CAG9785194.1"/>
    <property type="molecule type" value="Genomic_DNA"/>
</dbReference>
<reference evidence="2" key="1">
    <citation type="submission" date="2021-12" db="EMBL/GenBank/DDBJ databases">
        <authorList>
            <person name="King R."/>
        </authorList>
    </citation>
    <scope>NUCLEOTIDE SEQUENCE</scope>
</reference>
<feature type="transmembrane region" description="Helical" evidence="1">
    <location>
        <begin position="39"/>
        <end position="63"/>
    </location>
</feature>
<keyword evidence="1" id="KW-0472">Membrane</keyword>
<evidence type="ECO:0000313" key="3">
    <source>
        <dbReference type="Proteomes" id="UP001153714"/>
    </source>
</evidence>
<keyword evidence="1" id="KW-1133">Transmembrane helix</keyword>
<evidence type="ECO:0008006" key="4">
    <source>
        <dbReference type="Google" id="ProtNLM"/>
    </source>
</evidence>